<evidence type="ECO:0000313" key="4">
    <source>
        <dbReference type="Proteomes" id="UP000595197"/>
    </source>
</evidence>
<dbReference type="InterPro" id="IPR027417">
    <property type="entry name" value="P-loop_NTPase"/>
</dbReference>
<dbReference type="InterPro" id="IPR001482">
    <property type="entry name" value="T2SS/T4SS_dom"/>
</dbReference>
<dbReference type="SUPFAM" id="SSF52540">
    <property type="entry name" value="P-loop containing nucleoside triphosphate hydrolases"/>
    <property type="match status" value="1"/>
</dbReference>
<dbReference type="InterPro" id="IPR050921">
    <property type="entry name" value="T4SS_GSP_E_ATPase"/>
</dbReference>
<dbReference type="Gene3D" id="3.40.50.300">
    <property type="entry name" value="P-loop containing nucleotide triphosphate hydrolases"/>
    <property type="match status" value="1"/>
</dbReference>
<evidence type="ECO:0000256" key="1">
    <source>
        <dbReference type="ARBA" id="ARBA00006611"/>
    </source>
</evidence>
<dbReference type="Pfam" id="PF00437">
    <property type="entry name" value="T2SSE"/>
    <property type="match status" value="1"/>
</dbReference>
<keyword evidence="4" id="KW-1185">Reference proteome</keyword>
<reference evidence="3" key="1">
    <citation type="submission" date="2021-02" db="EMBL/GenBank/DDBJ databases">
        <title>Skermanella TT6 skin isolate.</title>
        <authorList>
            <person name="Lee K."/>
            <person name="Ganzorig M."/>
        </authorList>
    </citation>
    <scope>NUCLEOTIDE SEQUENCE</scope>
    <source>
        <strain evidence="3">TT6</strain>
    </source>
</reference>
<dbReference type="EMBL" id="CP067420">
    <property type="protein sequence ID" value="QQP89902.1"/>
    <property type="molecule type" value="Genomic_DNA"/>
</dbReference>
<dbReference type="RefSeq" id="WP_201076689.1">
    <property type="nucleotide sequence ID" value="NZ_CP067420.1"/>
</dbReference>
<dbReference type="PANTHER" id="PTHR30486">
    <property type="entry name" value="TWITCHING MOTILITY PROTEIN PILT"/>
    <property type="match status" value="1"/>
</dbReference>
<evidence type="ECO:0000313" key="3">
    <source>
        <dbReference type="EMBL" id="QQP89902.1"/>
    </source>
</evidence>
<dbReference type="Gene3D" id="3.30.450.90">
    <property type="match status" value="1"/>
</dbReference>
<dbReference type="Proteomes" id="UP000595197">
    <property type="component" value="Chromosome"/>
</dbReference>
<dbReference type="InterPro" id="IPR014149">
    <property type="entry name" value="Conjug-transfer_TrbB"/>
</dbReference>
<dbReference type="NCBIfam" id="TIGR02782">
    <property type="entry name" value="TrbB_P"/>
    <property type="match status" value="1"/>
</dbReference>
<proteinExistence type="inferred from homology"/>
<accession>A0ABX7B6F0</accession>
<gene>
    <name evidence="3" type="primary">trbB</name>
    <name evidence="3" type="ORF">IGS68_01075</name>
</gene>
<name>A0ABX7B6F0_9PROT</name>
<protein>
    <submittedName>
        <fullName evidence="3">P-type conjugative transfer ATPase TrbB</fullName>
    </submittedName>
</protein>
<evidence type="ECO:0000259" key="2">
    <source>
        <dbReference type="Pfam" id="PF00437"/>
    </source>
</evidence>
<dbReference type="PANTHER" id="PTHR30486:SF6">
    <property type="entry name" value="TYPE IV PILUS RETRACTATION ATPASE PILT"/>
    <property type="match status" value="1"/>
</dbReference>
<sequence>MRNEIASGRTLAAYRRALGGTIRGAMDDPNVVEVMLNPDGRIWVDRLTGGRACTGETMDPEDALQVIDLVADHVGETGIGWNRPLLSADLPETGERFQAILPPVSRAPMFTIRKKPPVVFTLADYVRDGIMTRRQADVLEDAVDRRINIIVGGSTGSGKTTLLNALLALPGFTRHRILIGQDRDELQCSAPDMASLLAREMDPVVTVHDIIKAKMRLRPDRIVIGEVREGAPCLAMLKAWNTGHPGGLGSIHADSAAEIFNRLEELVGEVTACPQHRLIMRSVKVAVFIERTEEGVRRVTEIRKPTGYKDGEFQTELIS</sequence>
<comment type="similarity">
    <text evidence="1">Belongs to the GSP E family.</text>
</comment>
<feature type="domain" description="Bacterial type II secretion system protein E" evidence="2">
    <location>
        <begin position="103"/>
        <end position="271"/>
    </location>
</feature>
<organism evidence="3 4">
    <name type="scientific">Skermanella cutis</name>
    <dbReference type="NCBI Taxonomy" id="2775420"/>
    <lineage>
        <taxon>Bacteria</taxon>
        <taxon>Pseudomonadati</taxon>
        <taxon>Pseudomonadota</taxon>
        <taxon>Alphaproteobacteria</taxon>
        <taxon>Rhodospirillales</taxon>
        <taxon>Azospirillaceae</taxon>
        <taxon>Skermanella</taxon>
    </lineage>
</organism>